<feature type="domain" description="HMA" evidence="3">
    <location>
        <begin position="68"/>
        <end position="131"/>
    </location>
</feature>
<keyword evidence="6" id="KW-1185">Reference proteome</keyword>
<dbReference type="EMBL" id="CM000881">
    <property type="protein sequence ID" value="KQK09505.1"/>
    <property type="molecule type" value="Genomic_DNA"/>
</dbReference>
<accession>I1HR10</accession>
<protein>
    <recommendedName>
        <fullName evidence="3">HMA domain-containing protein</fullName>
    </recommendedName>
</protein>
<dbReference type="CDD" id="cd00371">
    <property type="entry name" value="HMA"/>
    <property type="match status" value="1"/>
</dbReference>
<sequence length="144" mass="15822">MGRMLGLDKVLDCFPLALCANTCVCIHSVEDEDEENEGRALVSAQLDELVKLKDFAGGAKTLAFHLEPKTVELRVSMHCYGCARKVQKHISKMEGVLSFEVDLENKKVVVTGDITPYEVLQSVSKVTKFAELLVAPKSSPTPSR</sequence>
<reference evidence="5" key="3">
    <citation type="submission" date="2018-08" db="UniProtKB">
        <authorList>
            <consortium name="EnsemblPlants"/>
        </authorList>
    </citation>
    <scope>IDENTIFICATION</scope>
    <source>
        <strain evidence="5">cv. Bd21</strain>
    </source>
</reference>
<evidence type="ECO:0000256" key="2">
    <source>
        <dbReference type="SAM" id="SignalP"/>
    </source>
</evidence>
<dbReference type="RefSeq" id="XP_010232249.1">
    <property type="nucleotide sequence ID" value="XM_010233947.3"/>
</dbReference>
<dbReference type="Pfam" id="PF00403">
    <property type="entry name" value="HMA"/>
    <property type="match status" value="1"/>
</dbReference>
<dbReference type="RefSeq" id="XP_003569696.1">
    <property type="nucleotide sequence ID" value="XM_003569648.4"/>
</dbReference>
<dbReference type="AlphaFoldDB" id="I1HR10"/>
<keyword evidence="2" id="KW-0732">Signal</keyword>
<dbReference type="EMBL" id="CM000881">
    <property type="protein sequence ID" value="KQK09504.1"/>
    <property type="molecule type" value="Genomic_DNA"/>
</dbReference>
<dbReference type="PANTHER" id="PTHR46119:SF11">
    <property type="entry name" value="HEAVY METAL TRANSPORT_DETOXIFICATION SUPERFAMILY PROTEIN"/>
    <property type="match status" value="1"/>
</dbReference>
<gene>
    <name evidence="5" type="primary">LOC100827164</name>
    <name evidence="4" type="ORF">BRADI_2g48360v3</name>
</gene>
<dbReference type="Proteomes" id="UP000008810">
    <property type="component" value="Chromosome 2"/>
</dbReference>
<organism evidence="4">
    <name type="scientific">Brachypodium distachyon</name>
    <name type="common">Purple false brome</name>
    <name type="synonym">Trachynia distachya</name>
    <dbReference type="NCBI Taxonomy" id="15368"/>
    <lineage>
        <taxon>Eukaryota</taxon>
        <taxon>Viridiplantae</taxon>
        <taxon>Streptophyta</taxon>
        <taxon>Embryophyta</taxon>
        <taxon>Tracheophyta</taxon>
        <taxon>Spermatophyta</taxon>
        <taxon>Magnoliopsida</taxon>
        <taxon>Liliopsida</taxon>
        <taxon>Poales</taxon>
        <taxon>Poaceae</taxon>
        <taxon>BOP clade</taxon>
        <taxon>Pooideae</taxon>
        <taxon>Stipodae</taxon>
        <taxon>Brachypodieae</taxon>
        <taxon>Brachypodium</taxon>
    </lineage>
</organism>
<evidence type="ECO:0000313" key="4">
    <source>
        <dbReference type="EMBL" id="KQK09504.1"/>
    </source>
</evidence>
<dbReference type="InterPro" id="IPR006121">
    <property type="entry name" value="HMA_dom"/>
</dbReference>
<dbReference type="KEGG" id="bdi:100827164"/>
<dbReference type="EnsemblPlants" id="KQK09504">
    <property type="protein sequence ID" value="KQK09504"/>
    <property type="gene ID" value="BRADI_2g48360v3"/>
</dbReference>
<proteinExistence type="predicted"/>
<dbReference type="Gramene" id="KQK09505">
    <property type="protein sequence ID" value="KQK09505"/>
    <property type="gene ID" value="BRADI_2g48360v3"/>
</dbReference>
<dbReference type="OrthoDB" id="689350at2759"/>
<dbReference type="OMA" id="RMLDTFC"/>
<name>I1HR10_BRADI</name>
<dbReference type="EnsemblPlants" id="KQK09505">
    <property type="protein sequence ID" value="KQK09505"/>
    <property type="gene ID" value="BRADI_2g48360v3"/>
</dbReference>
<evidence type="ECO:0000313" key="6">
    <source>
        <dbReference type="Proteomes" id="UP000008810"/>
    </source>
</evidence>
<evidence type="ECO:0000256" key="1">
    <source>
        <dbReference type="ARBA" id="ARBA00022723"/>
    </source>
</evidence>
<dbReference type="GO" id="GO:0046872">
    <property type="term" value="F:metal ion binding"/>
    <property type="evidence" value="ECO:0007669"/>
    <property type="project" value="UniProtKB-KW"/>
</dbReference>
<dbReference type="GeneID" id="100827164"/>
<dbReference type="PANTHER" id="PTHR46119">
    <property type="entry name" value="OS08G0405700 PROTEIN"/>
    <property type="match status" value="1"/>
</dbReference>
<dbReference type="Gramene" id="KQK09504">
    <property type="protein sequence ID" value="KQK09504"/>
    <property type="gene ID" value="BRADI_2g48360v3"/>
</dbReference>
<dbReference type="HOGENOM" id="CLU_150273_1_0_1"/>
<dbReference type="Gene3D" id="3.30.70.100">
    <property type="match status" value="1"/>
</dbReference>
<dbReference type="InterPro" id="IPR036163">
    <property type="entry name" value="HMA_dom_sf"/>
</dbReference>
<feature type="chain" id="PRO_5014094717" description="HMA domain-containing protein" evidence="2">
    <location>
        <begin position="20"/>
        <end position="144"/>
    </location>
</feature>
<reference evidence="4" key="2">
    <citation type="submission" date="2017-06" db="EMBL/GenBank/DDBJ databases">
        <title>WGS assembly of Brachypodium distachyon.</title>
        <authorList>
            <consortium name="The International Brachypodium Initiative"/>
            <person name="Lucas S."/>
            <person name="Harmon-Smith M."/>
            <person name="Lail K."/>
            <person name="Tice H."/>
            <person name="Grimwood J."/>
            <person name="Bruce D."/>
            <person name="Barry K."/>
            <person name="Shu S."/>
            <person name="Lindquist E."/>
            <person name="Wang M."/>
            <person name="Pitluck S."/>
            <person name="Vogel J.P."/>
            <person name="Garvin D.F."/>
            <person name="Mockler T.C."/>
            <person name="Schmutz J."/>
            <person name="Rokhsar D."/>
            <person name="Bevan M.W."/>
        </authorList>
    </citation>
    <scope>NUCLEOTIDE SEQUENCE</scope>
    <source>
        <strain evidence="4">Bd21</strain>
    </source>
</reference>
<keyword evidence="1" id="KW-0479">Metal-binding</keyword>
<dbReference type="eggNOG" id="KOG1603">
    <property type="taxonomic scope" value="Eukaryota"/>
</dbReference>
<dbReference type="PROSITE" id="PS50846">
    <property type="entry name" value="HMA_2"/>
    <property type="match status" value="1"/>
</dbReference>
<reference evidence="4 5" key="1">
    <citation type="journal article" date="2010" name="Nature">
        <title>Genome sequencing and analysis of the model grass Brachypodium distachyon.</title>
        <authorList>
            <consortium name="International Brachypodium Initiative"/>
        </authorList>
    </citation>
    <scope>NUCLEOTIDE SEQUENCE [LARGE SCALE GENOMIC DNA]</scope>
    <source>
        <strain evidence="4">Bd21</strain>
        <strain evidence="5">cv. Bd21</strain>
    </source>
</reference>
<dbReference type="STRING" id="15368.I1HR10"/>
<dbReference type="RefSeq" id="XP_024315930.1">
    <property type="nucleotide sequence ID" value="XM_024460162.1"/>
</dbReference>
<dbReference type="FunFam" id="3.30.70.100:FF:000008">
    <property type="entry name" value="Copper transport protein ATOX1"/>
    <property type="match status" value="1"/>
</dbReference>
<evidence type="ECO:0000259" key="3">
    <source>
        <dbReference type="PROSITE" id="PS50846"/>
    </source>
</evidence>
<evidence type="ECO:0000313" key="5">
    <source>
        <dbReference type="EnsemblPlants" id="KQK09504"/>
    </source>
</evidence>
<dbReference type="InterPro" id="IPR044526">
    <property type="entry name" value="NAKR1-3"/>
</dbReference>
<feature type="signal peptide" evidence="2">
    <location>
        <begin position="1"/>
        <end position="19"/>
    </location>
</feature>
<dbReference type="SUPFAM" id="SSF55008">
    <property type="entry name" value="HMA, heavy metal-associated domain"/>
    <property type="match status" value="1"/>
</dbReference>